<keyword evidence="1" id="KW-1133">Transmembrane helix</keyword>
<keyword evidence="1" id="KW-0472">Membrane</keyword>
<feature type="transmembrane region" description="Helical" evidence="1">
    <location>
        <begin position="72"/>
        <end position="91"/>
    </location>
</feature>
<evidence type="ECO:0000313" key="3">
    <source>
        <dbReference type="Proteomes" id="UP001141259"/>
    </source>
</evidence>
<name>A0A9X2VKV1_9PSEU</name>
<dbReference type="AlphaFoldDB" id="A0A9X2VKV1"/>
<dbReference type="EMBL" id="JANYMP010000007">
    <property type="protein sequence ID" value="MCS7478465.1"/>
    <property type="molecule type" value="Genomic_DNA"/>
</dbReference>
<keyword evidence="3" id="KW-1185">Reference proteome</keyword>
<keyword evidence="1" id="KW-0812">Transmembrane</keyword>
<organism evidence="2 3">
    <name type="scientific">Umezawaea endophytica</name>
    <dbReference type="NCBI Taxonomy" id="1654476"/>
    <lineage>
        <taxon>Bacteria</taxon>
        <taxon>Bacillati</taxon>
        <taxon>Actinomycetota</taxon>
        <taxon>Actinomycetes</taxon>
        <taxon>Pseudonocardiales</taxon>
        <taxon>Pseudonocardiaceae</taxon>
        <taxon>Umezawaea</taxon>
    </lineage>
</organism>
<dbReference type="RefSeq" id="WP_259623977.1">
    <property type="nucleotide sequence ID" value="NZ_JANYMP010000007.1"/>
</dbReference>
<dbReference type="InterPro" id="IPR021401">
    <property type="entry name" value="DUF3040"/>
</dbReference>
<gene>
    <name evidence="2" type="ORF">NZH93_16520</name>
</gene>
<accession>A0A9X2VKV1</accession>
<reference evidence="2" key="1">
    <citation type="submission" date="2022-08" db="EMBL/GenBank/DDBJ databases">
        <authorList>
            <person name="Tistechok S."/>
            <person name="Samborskyy M."/>
            <person name="Roman I."/>
        </authorList>
    </citation>
    <scope>NUCLEOTIDE SEQUENCE</scope>
    <source>
        <strain evidence="2">DSM 103496</strain>
    </source>
</reference>
<evidence type="ECO:0000313" key="2">
    <source>
        <dbReference type="EMBL" id="MCS7478465.1"/>
    </source>
</evidence>
<comment type="caution">
    <text evidence="2">The sequence shown here is derived from an EMBL/GenBank/DDBJ whole genome shotgun (WGS) entry which is preliminary data.</text>
</comment>
<dbReference type="Pfam" id="PF11239">
    <property type="entry name" value="DUF3040"/>
    <property type="match status" value="1"/>
</dbReference>
<dbReference type="Proteomes" id="UP001141259">
    <property type="component" value="Unassembled WGS sequence"/>
</dbReference>
<feature type="transmembrane region" description="Helical" evidence="1">
    <location>
        <begin position="46"/>
        <end position="66"/>
    </location>
</feature>
<evidence type="ECO:0000256" key="1">
    <source>
        <dbReference type="SAM" id="Phobius"/>
    </source>
</evidence>
<sequence length="100" mass="11076">MALRDQEIRQLAEIERRLTEGDPRFAATVRKLNGRRPRAPRAVRDVVVLLATYLVGLAVIVLGTWWSSVVVVAVGAVVTASLPVLVGYRAFHAWREDRAG</sequence>
<protein>
    <submittedName>
        <fullName evidence="2">DUF3040 domain-containing protein</fullName>
    </submittedName>
</protein>
<proteinExistence type="predicted"/>